<dbReference type="Gene3D" id="1.10.150.130">
    <property type="match status" value="1"/>
</dbReference>
<dbReference type="Proteomes" id="UP000192418">
    <property type="component" value="Unassembled WGS sequence"/>
</dbReference>
<evidence type="ECO:0000313" key="14">
    <source>
        <dbReference type="Proteomes" id="UP000192418"/>
    </source>
</evidence>
<dbReference type="InterPro" id="IPR013762">
    <property type="entry name" value="Integrase-like_cat_sf"/>
</dbReference>
<keyword evidence="6 10" id="KW-0229">DNA integration</keyword>
<dbReference type="STRING" id="1121400.SAMN02746065_110141"/>
<evidence type="ECO:0000256" key="10">
    <source>
        <dbReference type="HAMAP-Rule" id="MF_01808"/>
    </source>
</evidence>
<evidence type="ECO:0000256" key="8">
    <source>
        <dbReference type="ARBA" id="ARBA00023172"/>
    </source>
</evidence>
<dbReference type="SUPFAM" id="SSF56349">
    <property type="entry name" value="DNA breaking-rejoining enzymes"/>
    <property type="match status" value="1"/>
</dbReference>
<keyword evidence="14" id="KW-1185">Reference proteome</keyword>
<keyword evidence="4 10" id="KW-0132">Cell division</keyword>
<comment type="similarity">
    <text evidence="10">Belongs to the 'phage' integrase family. XerC subfamily.</text>
</comment>
<dbReference type="EMBL" id="FWXY01000010">
    <property type="protein sequence ID" value="SMC80107.1"/>
    <property type="molecule type" value="Genomic_DNA"/>
</dbReference>
<evidence type="ECO:0000256" key="4">
    <source>
        <dbReference type="ARBA" id="ARBA00022618"/>
    </source>
</evidence>
<dbReference type="CDD" id="cd00798">
    <property type="entry name" value="INT_XerDC_C"/>
    <property type="match status" value="1"/>
</dbReference>
<dbReference type="GO" id="GO:0003677">
    <property type="term" value="F:DNA binding"/>
    <property type="evidence" value="ECO:0007669"/>
    <property type="project" value="UniProtKB-UniRule"/>
</dbReference>
<dbReference type="PANTHER" id="PTHR30349">
    <property type="entry name" value="PHAGE INTEGRASE-RELATED"/>
    <property type="match status" value="1"/>
</dbReference>
<evidence type="ECO:0000259" key="11">
    <source>
        <dbReference type="PROSITE" id="PS51898"/>
    </source>
</evidence>
<dbReference type="Pfam" id="PF00589">
    <property type="entry name" value="Phage_integrase"/>
    <property type="match status" value="1"/>
</dbReference>
<name>A0A1W2C4D4_9BACT</name>
<keyword evidence="3 10" id="KW-0963">Cytoplasm</keyword>
<feature type="active site" description="O-(3'-phospho-DNA)-tyrosine intermediate" evidence="10">
    <location>
        <position position="278"/>
    </location>
</feature>
<feature type="domain" description="Tyr recombinase" evidence="11">
    <location>
        <begin position="108"/>
        <end position="291"/>
    </location>
</feature>
<dbReference type="Gene3D" id="1.10.443.10">
    <property type="entry name" value="Intergrase catalytic core"/>
    <property type="match status" value="1"/>
</dbReference>
<evidence type="ECO:0000313" key="13">
    <source>
        <dbReference type="EMBL" id="SMC80107.1"/>
    </source>
</evidence>
<dbReference type="AlphaFoldDB" id="A0A1W2C4D4"/>
<keyword evidence="9 10" id="KW-0131">Cell cycle</keyword>
<evidence type="ECO:0000256" key="6">
    <source>
        <dbReference type="ARBA" id="ARBA00022908"/>
    </source>
</evidence>
<feature type="active site" evidence="10">
    <location>
        <position position="246"/>
    </location>
</feature>
<sequence length="297" mass="33593">MNIDTTIDTYIKHLDLERGLADNTLESYGADLSGFADFLAKNSIIKIQDIDTTVLLAWIVDLKKTGLSAPSRARHLISVRGLFKFLIRENSITVNPTDQMNLPKTGRQLPHVLGFDQIKTLLDLPDRSKPRELRNAAMLEILYGAGLRVTELINMKVQDINFNACFVKVFGKGSRERVVPIGSHARERALEWLERGRPLLLKNDTSRYLFVARAGKPMTRQGFWKIIKKYARLAGIPTNVYPHTFRHAFATHLLEGGADLRSVQTMLGHSDISTTQIYTHVSSTYLTEMHKKCHPRG</sequence>
<organism evidence="13 14">
    <name type="scientific">Desulfocicer vacuolatum DSM 3385</name>
    <dbReference type="NCBI Taxonomy" id="1121400"/>
    <lineage>
        <taxon>Bacteria</taxon>
        <taxon>Pseudomonadati</taxon>
        <taxon>Thermodesulfobacteriota</taxon>
        <taxon>Desulfobacteria</taxon>
        <taxon>Desulfobacterales</taxon>
        <taxon>Desulfobacteraceae</taxon>
        <taxon>Desulfocicer</taxon>
    </lineage>
</organism>
<keyword evidence="5 10" id="KW-0159">Chromosome partition</keyword>
<keyword evidence="7 10" id="KW-0238">DNA-binding</keyword>
<dbReference type="GO" id="GO:0051301">
    <property type="term" value="P:cell division"/>
    <property type="evidence" value="ECO:0007669"/>
    <property type="project" value="UniProtKB-KW"/>
</dbReference>
<dbReference type="InterPro" id="IPR050090">
    <property type="entry name" value="Tyrosine_recombinase_XerCD"/>
</dbReference>
<dbReference type="GO" id="GO:0007059">
    <property type="term" value="P:chromosome segregation"/>
    <property type="evidence" value="ECO:0007669"/>
    <property type="project" value="UniProtKB-UniRule"/>
</dbReference>
<accession>A0A1W2C4D4</accession>
<dbReference type="NCBIfam" id="NF001399">
    <property type="entry name" value="PRK00283.1"/>
    <property type="match status" value="1"/>
</dbReference>
<dbReference type="NCBIfam" id="TIGR02225">
    <property type="entry name" value="recomb_XerD"/>
    <property type="match status" value="1"/>
</dbReference>
<comment type="subunit">
    <text evidence="10">Forms a cyclic heterotetrameric complex composed of two molecules of XerC and two molecules of XerD.</text>
</comment>
<evidence type="ECO:0000256" key="9">
    <source>
        <dbReference type="ARBA" id="ARBA00023306"/>
    </source>
</evidence>
<dbReference type="Pfam" id="PF02899">
    <property type="entry name" value="Phage_int_SAM_1"/>
    <property type="match status" value="1"/>
</dbReference>
<dbReference type="InterPro" id="IPR002104">
    <property type="entry name" value="Integrase_catalytic"/>
</dbReference>
<feature type="active site" evidence="10">
    <location>
        <position position="269"/>
    </location>
</feature>
<evidence type="ECO:0000256" key="7">
    <source>
        <dbReference type="ARBA" id="ARBA00023125"/>
    </source>
</evidence>
<dbReference type="InterPro" id="IPR044068">
    <property type="entry name" value="CB"/>
</dbReference>
<evidence type="ECO:0000256" key="2">
    <source>
        <dbReference type="ARBA" id="ARBA00010450"/>
    </source>
</evidence>
<dbReference type="InterPro" id="IPR023009">
    <property type="entry name" value="Tyrosine_recombinase_XerC/XerD"/>
</dbReference>
<evidence type="ECO:0000256" key="3">
    <source>
        <dbReference type="ARBA" id="ARBA00022490"/>
    </source>
</evidence>
<dbReference type="InterPro" id="IPR010998">
    <property type="entry name" value="Integrase_recombinase_N"/>
</dbReference>
<dbReference type="InterPro" id="IPR011932">
    <property type="entry name" value="Recomb_XerD"/>
</dbReference>
<dbReference type="PROSITE" id="PS51900">
    <property type="entry name" value="CB"/>
    <property type="match status" value="1"/>
</dbReference>
<proteinExistence type="inferred from homology"/>
<keyword evidence="8 10" id="KW-0233">DNA recombination</keyword>
<evidence type="ECO:0000256" key="5">
    <source>
        <dbReference type="ARBA" id="ARBA00022829"/>
    </source>
</evidence>
<dbReference type="PANTHER" id="PTHR30349:SF81">
    <property type="entry name" value="TYROSINE RECOMBINASE XERC"/>
    <property type="match status" value="1"/>
</dbReference>
<dbReference type="InterPro" id="IPR011010">
    <property type="entry name" value="DNA_brk_join_enz"/>
</dbReference>
<feature type="domain" description="Core-binding (CB)" evidence="12">
    <location>
        <begin position="1"/>
        <end position="87"/>
    </location>
</feature>
<gene>
    <name evidence="10" type="primary">xerC</name>
    <name evidence="13" type="ORF">SAMN02746065_110141</name>
</gene>
<feature type="active site" evidence="10">
    <location>
        <position position="172"/>
    </location>
</feature>
<protein>
    <recommendedName>
        <fullName evidence="10">Tyrosine recombinase XerC</fullName>
    </recommendedName>
</protein>
<dbReference type="PROSITE" id="PS51898">
    <property type="entry name" value="TYR_RECOMBINASE"/>
    <property type="match status" value="1"/>
</dbReference>
<feature type="active site" evidence="10">
    <location>
        <position position="243"/>
    </location>
</feature>
<dbReference type="GO" id="GO:0006313">
    <property type="term" value="P:DNA transposition"/>
    <property type="evidence" value="ECO:0007669"/>
    <property type="project" value="UniProtKB-UniRule"/>
</dbReference>
<comment type="subcellular location">
    <subcellularLocation>
        <location evidence="1 10">Cytoplasm</location>
    </subcellularLocation>
</comment>
<dbReference type="InterPro" id="IPR004107">
    <property type="entry name" value="Integrase_SAM-like_N"/>
</dbReference>
<evidence type="ECO:0000256" key="1">
    <source>
        <dbReference type="ARBA" id="ARBA00004496"/>
    </source>
</evidence>
<evidence type="ECO:0000259" key="12">
    <source>
        <dbReference type="PROSITE" id="PS51900"/>
    </source>
</evidence>
<feature type="active site" evidence="10">
    <location>
        <position position="148"/>
    </location>
</feature>
<dbReference type="GO" id="GO:0005737">
    <property type="term" value="C:cytoplasm"/>
    <property type="evidence" value="ECO:0007669"/>
    <property type="project" value="UniProtKB-SubCell"/>
</dbReference>
<reference evidence="13 14" key="1">
    <citation type="submission" date="2017-04" db="EMBL/GenBank/DDBJ databases">
        <authorList>
            <person name="Afonso C.L."/>
            <person name="Miller P.J."/>
            <person name="Scott M.A."/>
            <person name="Spackman E."/>
            <person name="Goraichik I."/>
            <person name="Dimitrov K.M."/>
            <person name="Suarez D.L."/>
            <person name="Swayne D.E."/>
        </authorList>
    </citation>
    <scope>NUCLEOTIDE SEQUENCE [LARGE SCALE GENOMIC DNA]</scope>
    <source>
        <strain evidence="13 14">DSM 3385</strain>
    </source>
</reference>
<comment type="similarity">
    <text evidence="2">Belongs to the 'phage' integrase family. XerD subfamily.</text>
</comment>
<dbReference type="GO" id="GO:0009037">
    <property type="term" value="F:tyrosine-based site-specific recombinase activity"/>
    <property type="evidence" value="ECO:0007669"/>
    <property type="project" value="UniProtKB-UniRule"/>
</dbReference>
<dbReference type="HAMAP" id="MF_01808">
    <property type="entry name" value="Recomb_XerC_XerD"/>
    <property type="match status" value="1"/>
</dbReference>
<comment type="function">
    <text evidence="10">Site-specific tyrosine recombinase, which acts by catalyzing the cutting and rejoining of the recombining DNA molecules. The XerC-XerD complex is essential to convert dimers of the bacterial chromosome into monomers to permit their segregation at cell division. It also contributes to the segregational stability of plasmids.</text>
</comment>